<evidence type="ECO:0000313" key="4">
    <source>
        <dbReference type="EMBL" id="KAJ1729994.1"/>
    </source>
</evidence>
<keyword evidence="2" id="KW-0653">Protein transport</keyword>
<dbReference type="AlphaFoldDB" id="A0A9W7YCI3"/>
<dbReference type="GO" id="GO:0000938">
    <property type="term" value="C:GARP complex"/>
    <property type="evidence" value="ECO:0007669"/>
    <property type="project" value="UniProtKB-UniRule"/>
</dbReference>
<dbReference type="PANTHER" id="PTHR15954">
    <property type="entry name" value="VACUOLAR PROTEIN SORTING-ASSOCIATED PROTEIN 51 HOMOLOG"/>
    <property type="match status" value="1"/>
</dbReference>
<dbReference type="GO" id="GO:0042147">
    <property type="term" value="P:retrograde transport, endosome to Golgi"/>
    <property type="evidence" value="ECO:0007669"/>
    <property type="project" value="UniProtKB-UniRule"/>
</dbReference>
<dbReference type="GO" id="GO:0016020">
    <property type="term" value="C:membrane"/>
    <property type="evidence" value="ECO:0007669"/>
    <property type="project" value="TreeGrafter"/>
</dbReference>
<accession>A0A9W7YCI3</accession>
<evidence type="ECO:0000256" key="3">
    <source>
        <dbReference type="SAM" id="MobiDB-lite"/>
    </source>
</evidence>
<dbReference type="PANTHER" id="PTHR15954:SF4">
    <property type="entry name" value="VACUOLAR PROTEIN SORTING-ASSOCIATED PROTEIN 51 HOMOLOG"/>
    <property type="match status" value="1"/>
</dbReference>
<evidence type="ECO:0000256" key="2">
    <source>
        <dbReference type="RuleBase" id="RU368010"/>
    </source>
</evidence>
<comment type="function">
    <text evidence="2">Acts as component of the GARP complex that is involved in retrograde transport from early and late endosomes to the trans-Golgi network (TGN).</text>
</comment>
<feature type="non-terminal residue" evidence="4">
    <location>
        <position position="740"/>
    </location>
</feature>
<feature type="compositionally biased region" description="Polar residues" evidence="3">
    <location>
        <begin position="613"/>
        <end position="626"/>
    </location>
</feature>
<organism evidence="4 5">
    <name type="scientific">Coemansia biformis</name>
    <dbReference type="NCBI Taxonomy" id="1286918"/>
    <lineage>
        <taxon>Eukaryota</taxon>
        <taxon>Fungi</taxon>
        <taxon>Fungi incertae sedis</taxon>
        <taxon>Zoopagomycota</taxon>
        <taxon>Kickxellomycotina</taxon>
        <taxon>Kickxellomycetes</taxon>
        <taxon>Kickxellales</taxon>
        <taxon>Kickxellaceae</taxon>
        <taxon>Coemansia</taxon>
    </lineage>
</organism>
<feature type="compositionally biased region" description="Low complexity" evidence="3">
    <location>
        <begin position="33"/>
        <end position="53"/>
    </location>
</feature>
<comment type="subcellular location">
    <subcellularLocation>
        <location evidence="2">Golgi apparatus</location>
        <location evidence="2">trans-Golgi network</location>
    </subcellularLocation>
</comment>
<evidence type="ECO:0000313" key="5">
    <source>
        <dbReference type="Proteomes" id="UP001143981"/>
    </source>
</evidence>
<keyword evidence="2" id="KW-0333">Golgi apparatus</keyword>
<comment type="similarity">
    <text evidence="1 2">Belongs to the VPS51 family.</text>
</comment>
<dbReference type="OrthoDB" id="203678at2759"/>
<keyword evidence="2" id="KW-0813">Transport</keyword>
<dbReference type="Proteomes" id="UP001143981">
    <property type="component" value="Unassembled WGS sequence"/>
</dbReference>
<sequence length="740" mass="79384">MAQSAERSRARDRLRTFYGVSSSVGAHGNAVGASQPAASSKPAAPSQPAASNALKRQTQPGSSSSSSSNSKALDIDGSGFDSKTYLKNMLSKEGVAGLLRVDNQLVGEMRQIDGDMKTMVYENYSKFISAAETIRRIQHDADMMDMEMGRLSERVRTISAKMAAVDGQFAGRREQIRRLSRERQQLSSLQFLFDLPDQLSMLIGRGQFVEAAKAWARTQPLLEHYRQLGVFAAVEKDGKEIMASVEAAIWTRWRHANTGIAQGAECASLLVLLHPDHAPRLWRDYLAIQSAKNRACRQAFLDQAYAFPAVRRPAAAVSSPAMADPDMGGTAPPTVAFPAIADATSQGAEATRASHFNDCYLSEWSSLVIGFASQFISPARSGLLEHVSELLQPDDAANVDAAQQPGRTMSLLEATTEGTVVGLLSPISEETAANASSAPAAPSAQARRRDQLVVGWQAMEASELAEAQQAFGDHLREWASEYEFIVDSLLELPDDPAVGTVDPYLEQLDRLVASIDEHPILVRIGGLQECVYRVVKRWQQQLVEGVLHTIIRDMIERLEYYFDPSINMLDTGAIGSGLAAAAARVSTPPLLSQAATVGGAAARRSSVSRHQRNLSATSVGSQSSLTNNNNNNQHQRSGSVLSNTWSGLPGDRGTPRNSVSSMAGVLNVAQSPLMVNTQSQNARGLAHARAVSSAFEALGNHPAAGGDWTSDLSLSPSVGPFGIPGAQRLSRASTVNHSAN</sequence>
<dbReference type="GO" id="GO:0015031">
    <property type="term" value="P:protein transport"/>
    <property type="evidence" value="ECO:0007669"/>
    <property type="project" value="UniProtKB-UniRule"/>
</dbReference>
<dbReference type="EMBL" id="JANBOI010000520">
    <property type="protein sequence ID" value="KAJ1729994.1"/>
    <property type="molecule type" value="Genomic_DNA"/>
</dbReference>
<name>A0A9W7YCI3_9FUNG</name>
<proteinExistence type="inferred from homology"/>
<dbReference type="GO" id="GO:0007030">
    <property type="term" value="P:Golgi organization"/>
    <property type="evidence" value="ECO:0007669"/>
    <property type="project" value="UniProtKB-UniRule"/>
</dbReference>
<dbReference type="GO" id="GO:0048193">
    <property type="term" value="P:Golgi vesicle transport"/>
    <property type="evidence" value="ECO:0007669"/>
    <property type="project" value="TreeGrafter"/>
</dbReference>
<feature type="region of interest" description="Disordered" evidence="3">
    <location>
        <begin position="23"/>
        <end position="74"/>
    </location>
</feature>
<dbReference type="InterPro" id="IPR014812">
    <property type="entry name" value="Vps51"/>
</dbReference>
<protein>
    <recommendedName>
        <fullName evidence="2">Vacuolar protein sorting-associated protein 51 homolog</fullName>
    </recommendedName>
</protein>
<feature type="region of interest" description="Disordered" evidence="3">
    <location>
        <begin position="602"/>
        <end position="659"/>
    </location>
</feature>
<dbReference type="GO" id="GO:0032456">
    <property type="term" value="P:endocytic recycling"/>
    <property type="evidence" value="ECO:0007669"/>
    <property type="project" value="TreeGrafter"/>
</dbReference>
<comment type="caution">
    <text evidence="4">The sequence shown here is derived from an EMBL/GenBank/DDBJ whole genome shotgun (WGS) entry which is preliminary data.</text>
</comment>
<keyword evidence="2" id="KW-0445">Lipid transport</keyword>
<gene>
    <name evidence="4" type="ORF">LPJ61_003250</name>
</gene>
<dbReference type="GO" id="GO:0006869">
    <property type="term" value="P:lipid transport"/>
    <property type="evidence" value="ECO:0007669"/>
    <property type="project" value="UniProtKB-UniRule"/>
</dbReference>
<dbReference type="GO" id="GO:0005829">
    <property type="term" value="C:cytosol"/>
    <property type="evidence" value="ECO:0007669"/>
    <property type="project" value="GOC"/>
</dbReference>
<dbReference type="GO" id="GO:1990745">
    <property type="term" value="C:EARP complex"/>
    <property type="evidence" value="ECO:0007669"/>
    <property type="project" value="TreeGrafter"/>
</dbReference>
<reference evidence="4" key="1">
    <citation type="submission" date="2022-07" db="EMBL/GenBank/DDBJ databases">
        <title>Phylogenomic reconstructions and comparative analyses of Kickxellomycotina fungi.</title>
        <authorList>
            <person name="Reynolds N.K."/>
            <person name="Stajich J.E."/>
            <person name="Barry K."/>
            <person name="Grigoriev I.V."/>
            <person name="Crous P."/>
            <person name="Smith M.E."/>
        </authorList>
    </citation>
    <scope>NUCLEOTIDE SEQUENCE</scope>
    <source>
        <strain evidence="4">BCRC 34381</strain>
    </source>
</reference>
<keyword evidence="5" id="KW-1185">Reference proteome</keyword>
<comment type="subunit">
    <text evidence="2">Component of the Golgi-associated retrograde protein (GARP) complex.</text>
</comment>
<feature type="compositionally biased region" description="Polar residues" evidence="3">
    <location>
        <begin position="633"/>
        <end position="646"/>
    </location>
</feature>
<dbReference type="Pfam" id="PF08700">
    <property type="entry name" value="VPS51_Exo84_N"/>
    <property type="match status" value="1"/>
</dbReference>
<evidence type="ECO:0000256" key="1">
    <source>
        <dbReference type="ARBA" id="ARBA00006080"/>
    </source>
</evidence>